<organism evidence="5 6">
    <name type="scientific">Antiquaquibacter oligotrophicus</name>
    <dbReference type="NCBI Taxonomy" id="2880260"/>
    <lineage>
        <taxon>Bacteria</taxon>
        <taxon>Bacillati</taxon>
        <taxon>Actinomycetota</taxon>
        <taxon>Actinomycetes</taxon>
        <taxon>Micrococcales</taxon>
        <taxon>Microbacteriaceae</taxon>
        <taxon>Antiquaquibacter</taxon>
    </lineage>
</organism>
<dbReference type="InterPro" id="IPR013196">
    <property type="entry name" value="HTH_11"/>
</dbReference>
<dbReference type="InterPro" id="IPR001034">
    <property type="entry name" value="DeoR_HTH"/>
</dbReference>
<reference evidence="5 6" key="1">
    <citation type="submission" date="2023-04" db="EMBL/GenBank/DDBJ databases">
        <title>Genome Encyclopedia of Bacteria and Archaea VI: Functional Genomics of Type Strains.</title>
        <authorList>
            <person name="Whitman W."/>
        </authorList>
    </citation>
    <scope>NUCLEOTIDE SEQUENCE [LARGE SCALE GENOMIC DNA]</scope>
    <source>
        <strain evidence="5 6">SG_E_30_P1</strain>
    </source>
</reference>
<evidence type="ECO:0000313" key="5">
    <source>
        <dbReference type="EMBL" id="MDH6181509.1"/>
    </source>
</evidence>
<evidence type="ECO:0000256" key="2">
    <source>
        <dbReference type="ARBA" id="ARBA00023125"/>
    </source>
</evidence>
<gene>
    <name evidence="5" type="ORF">M2152_001691</name>
</gene>
<dbReference type="InterPro" id="IPR036388">
    <property type="entry name" value="WH-like_DNA-bd_sf"/>
</dbReference>
<dbReference type="PROSITE" id="PS51000">
    <property type="entry name" value="HTH_DEOR_2"/>
    <property type="match status" value="1"/>
</dbReference>
<keyword evidence="6" id="KW-1185">Reference proteome</keyword>
<dbReference type="InterPro" id="IPR051534">
    <property type="entry name" value="CBASS_pafABC_assoc_protein"/>
</dbReference>
<keyword evidence="1" id="KW-0805">Transcription regulation</keyword>
<dbReference type="PANTHER" id="PTHR34580:SF3">
    <property type="entry name" value="PROTEIN PAFB"/>
    <property type="match status" value="1"/>
</dbReference>
<evidence type="ECO:0000313" key="6">
    <source>
        <dbReference type="Proteomes" id="UP001160142"/>
    </source>
</evidence>
<name>A0ABT6KQN0_9MICO</name>
<dbReference type="EMBL" id="JARXVQ010000001">
    <property type="protein sequence ID" value="MDH6181509.1"/>
    <property type="molecule type" value="Genomic_DNA"/>
</dbReference>
<keyword evidence="3" id="KW-0804">Transcription</keyword>
<dbReference type="PROSITE" id="PS00894">
    <property type="entry name" value="HTH_DEOR_1"/>
    <property type="match status" value="1"/>
</dbReference>
<dbReference type="Gene3D" id="1.10.10.10">
    <property type="entry name" value="Winged helix-like DNA-binding domain superfamily/Winged helix DNA-binding domain"/>
    <property type="match status" value="1"/>
</dbReference>
<dbReference type="InterPro" id="IPR026881">
    <property type="entry name" value="WYL_dom"/>
</dbReference>
<dbReference type="InterPro" id="IPR028349">
    <property type="entry name" value="PafC-like"/>
</dbReference>
<dbReference type="PANTHER" id="PTHR34580">
    <property type="match status" value="1"/>
</dbReference>
<keyword evidence="2 5" id="KW-0238">DNA-binding</keyword>
<protein>
    <submittedName>
        <fullName evidence="5">DNA-binding transcriptional regulator YafY</fullName>
    </submittedName>
</protein>
<dbReference type="Pfam" id="PF08279">
    <property type="entry name" value="HTH_11"/>
    <property type="match status" value="1"/>
</dbReference>
<dbReference type="PROSITE" id="PS52050">
    <property type="entry name" value="WYL"/>
    <property type="match status" value="1"/>
</dbReference>
<dbReference type="InterPro" id="IPR018356">
    <property type="entry name" value="Tscrpt_reg_HTH_DeoR_CS"/>
</dbReference>
<dbReference type="RefSeq" id="WP_322133822.1">
    <property type="nucleotide sequence ID" value="NZ_CP085036.1"/>
</dbReference>
<proteinExistence type="predicted"/>
<sequence length="313" mass="34250">MAAPTSRLLELLSLLQSQREWPGTVLASRLGVSPRTVRRDIDRLRELGYRISATMGSDGGYRLGAGEHLPPLLFDDEQYVALTVALRTAAVAGAGIEESALRALTTLQQVMPSRLKHRLDGIRFTVSSPVSAGPVEPELLIALSSAAQTRDVVRMIYGSDEIPRRVEPHDVLWFGMRWYLLAWDRSADDWRIFRADRITRQESTGVRFAPREIPSGSAREYVEARFKGSQTGGWPCVGTVILQRPASAVLPFAGDGTVVDLGDGRCEYTSGSWSWVALAASLGRFDADLEVVAPRELAEAFGVLAKRNAAASK</sequence>
<evidence type="ECO:0000259" key="4">
    <source>
        <dbReference type="PROSITE" id="PS51000"/>
    </source>
</evidence>
<feature type="domain" description="HTH deoR-type" evidence="4">
    <location>
        <begin position="4"/>
        <end position="63"/>
    </location>
</feature>
<dbReference type="GO" id="GO:0003677">
    <property type="term" value="F:DNA binding"/>
    <property type="evidence" value="ECO:0007669"/>
    <property type="project" value="UniProtKB-KW"/>
</dbReference>
<evidence type="ECO:0000256" key="1">
    <source>
        <dbReference type="ARBA" id="ARBA00023015"/>
    </source>
</evidence>
<dbReference type="Proteomes" id="UP001160142">
    <property type="component" value="Unassembled WGS sequence"/>
</dbReference>
<evidence type="ECO:0000256" key="3">
    <source>
        <dbReference type="ARBA" id="ARBA00023163"/>
    </source>
</evidence>
<dbReference type="InterPro" id="IPR036390">
    <property type="entry name" value="WH_DNA-bd_sf"/>
</dbReference>
<dbReference type="Pfam" id="PF13280">
    <property type="entry name" value="WYL"/>
    <property type="match status" value="1"/>
</dbReference>
<accession>A0ABT6KQN0</accession>
<dbReference type="PIRSF" id="PIRSF016838">
    <property type="entry name" value="PafC"/>
    <property type="match status" value="1"/>
</dbReference>
<dbReference type="SUPFAM" id="SSF46785">
    <property type="entry name" value="Winged helix' DNA-binding domain"/>
    <property type="match status" value="1"/>
</dbReference>
<comment type="caution">
    <text evidence="5">The sequence shown here is derived from an EMBL/GenBank/DDBJ whole genome shotgun (WGS) entry which is preliminary data.</text>
</comment>